<sequence>MERKRFKEFVGTGTLTIFDIDETLFHTKAKVAVVKNGRVVRMLDNQEFNTYKRKPGEEYDFKEFKSAEVFRRTSTPIVRMIEKAKAIVKAKKNPHSRAIIVTARADFDDKNMFLQTFRDHGLPIDQMHVERSGNLGLDSPAEAKKVVFRKYLNTQNYIKTRLYDDAMSNLKAFLELQSEYPNVTFEAWFVNHDGSVKRIK</sequence>
<evidence type="ECO:0000313" key="1">
    <source>
        <dbReference type="EMBL" id="CAB4143631.1"/>
    </source>
</evidence>
<dbReference type="InterPro" id="IPR023214">
    <property type="entry name" value="HAD_sf"/>
</dbReference>
<dbReference type="InterPro" id="IPR036412">
    <property type="entry name" value="HAD-like_sf"/>
</dbReference>
<accession>A0A6J5MBS8</accession>
<proteinExistence type="predicted"/>
<dbReference type="SUPFAM" id="SSF56784">
    <property type="entry name" value="HAD-like"/>
    <property type="match status" value="1"/>
</dbReference>
<dbReference type="EMBL" id="LR796423">
    <property type="protein sequence ID" value="CAB4143631.1"/>
    <property type="molecule type" value="Genomic_DNA"/>
</dbReference>
<organism evidence="1">
    <name type="scientific">uncultured Caudovirales phage</name>
    <dbReference type="NCBI Taxonomy" id="2100421"/>
    <lineage>
        <taxon>Viruses</taxon>
        <taxon>Duplodnaviria</taxon>
        <taxon>Heunggongvirae</taxon>
        <taxon>Uroviricota</taxon>
        <taxon>Caudoviricetes</taxon>
        <taxon>Peduoviridae</taxon>
        <taxon>Maltschvirus</taxon>
        <taxon>Maltschvirus maltsch</taxon>
    </lineage>
</organism>
<reference evidence="1" key="1">
    <citation type="submission" date="2020-04" db="EMBL/GenBank/DDBJ databases">
        <authorList>
            <person name="Chiriac C."/>
            <person name="Salcher M."/>
            <person name="Ghai R."/>
            <person name="Kavagutti S V."/>
        </authorList>
    </citation>
    <scope>NUCLEOTIDE SEQUENCE</scope>
</reference>
<dbReference type="Gene3D" id="3.40.50.1000">
    <property type="entry name" value="HAD superfamily/HAD-like"/>
    <property type="match status" value="1"/>
</dbReference>
<name>A0A6J5MBS8_9CAUD</name>
<gene>
    <name evidence="1" type="ORF">UFOVP447_195</name>
</gene>
<protein>
    <submittedName>
        <fullName evidence="1">Uncharacterized protein</fullName>
    </submittedName>
</protein>